<proteinExistence type="predicted"/>
<dbReference type="InterPro" id="IPR027575">
    <property type="entry name" value="LD_lanti_pre"/>
</dbReference>
<sequence>MSSNTVKDQAQPPSTTAGGDAFELDISVLESGDGSASLINLTDDGCKPSCQGSCATNVA</sequence>
<dbReference type="NCBIfam" id="TIGR04363">
    <property type="entry name" value="LD_lanti_pre"/>
    <property type="match status" value="1"/>
</dbReference>
<dbReference type="RefSeq" id="WP_150220421.1">
    <property type="nucleotide sequence ID" value="NZ_CP029192.1"/>
</dbReference>
<evidence type="ECO:0000313" key="3">
    <source>
        <dbReference type="Proteomes" id="UP000322927"/>
    </source>
</evidence>
<dbReference type="AlphaFoldDB" id="A0A5P2CBV4"/>
<dbReference type="OrthoDB" id="3215713at2"/>
<feature type="compositionally biased region" description="Polar residues" evidence="1">
    <location>
        <begin position="1"/>
        <end position="17"/>
    </location>
</feature>
<name>A0A5P2CBV4_STRVZ</name>
<evidence type="ECO:0000256" key="1">
    <source>
        <dbReference type="SAM" id="MobiDB-lite"/>
    </source>
</evidence>
<feature type="region of interest" description="Disordered" evidence="1">
    <location>
        <begin position="1"/>
        <end position="22"/>
    </location>
</feature>
<organism evidence="2 3">
    <name type="scientific">Streptomyces venezuelae</name>
    <dbReference type="NCBI Taxonomy" id="54571"/>
    <lineage>
        <taxon>Bacteria</taxon>
        <taxon>Bacillati</taxon>
        <taxon>Actinomycetota</taxon>
        <taxon>Actinomycetes</taxon>
        <taxon>Kitasatosporales</taxon>
        <taxon>Streptomycetaceae</taxon>
        <taxon>Streptomyces</taxon>
    </lineage>
</organism>
<reference evidence="2 3" key="1">
    <citation type="submission" date="2018-05" db="EMBL/GenBank/DDBJ databases">
        <title>Streptomyces venezuelae.</title>
        <authorList>
            <person name="Kim W."/>
            <person name="Lee N."/>
            <person name="Cho B.-K."/>
        </authorList>
    </citation>
    <scope>NUCLEOTIDE SEQUENCE [LARGE SCALE GENOMIC DNA]</scope>
    <source>
        <strain evidence="2 3">ATCC 14584</strain>
    </source>
</reference>
<dbReference type="EMBL" id="CP029192">
    <property type="protein sequence ID" value="QES38229.1"/>
    <property type="molecule type" value="Genomic_DNA"/>
</dbReference>
<gene>
    <name evidence="2" type="ORF">DEJ48_36705</name>
</gene>
<accession>A0A5P2CBV4</accession>
<protein>
    <submittedName>
        <fullName evidence="2">FxLD family lantipeptide</fullName>
    </submittedName>
</protein>
<evidence type="ECO:0000313" key="2">
    <source>
        <dbReference type="EMBL" id="QES38229.1"/>
    </source>
</evidence>
<dbReference type="Proteomes" id="UP000322927">
    <property type="component" value="Chromosome"/>
</dbReference>